<dbReference type="Proteomes" id="UP000234145">
    <property type="component" value="Unassembled WGS sequence"/>
</dbReference>
<accession>A0A2H9PAA7</accession>
<evidence type="ECO:0008006" key="3">
    <source>
        <dbReference type="Google" id="ProtNLM"/>
    </source>
</evidence>
<reference evidence="2" key="1">
    <citation type="submission" date="2017-09" db="EMBL/GenBank/DDBJ databases">
        <title>Depth-based differentiation of microbial function through sediment-hosted aquifers and enrichment of novel symbionts in the deep terrestrial subsurface.</title>
        <authorList>
            <person name="Probst A.J."/>
            <person name="Ladd B."/>
            <person name="Jarett J.K."/>
            <person name="Geller-Mcgrath D.E."/>
            <person name="Sieber C.M.K."/>
            <person name="Emerson J.B."/>
            <person name="Anantharaman K."/>
            <person name="Thomas B.C."/>
            <person name="Malmstrom R."/>
            <person name="Stieglmeier M."/>
            <person name="Klingl A."/>
            <person name="Woyke T."/>
            <person name="Ryan C.M."/>
            <person name="Banfield J.F."/>
        </authorList>
    </citation>
    <scope>NUCLEOTIDE SEQUENCE [LARGE SCALE GENOMIC DNA]</scope>
</reference>
<comment type="caution">
    <text evidence="1">The sequence shown here is derived from an EMBL/GenBank/DDBJ whole genome shotgun (WGS) entry which is preliminary data.</text>
</comment>
<dbReference type="InterPro" id="IPR043519">
    <property type="entry name" value="NT_sf"/>
</dbReference>
<organism evidence="1 2">
    <name type="scientific">Candidatus Desantisbacteria bacterium CG_4_10_14_0_8_um_filter_39_17</name>
    <dbReference type="NCBI Taxonomy" id="1974542"/>
    <lineage>
        <taxon>Bacteria</taxon>
        <taxon>Candidatus Desantisiibacteriota</taxon>
    </lineage>
</organism>
<evidence type="ECO:0000313" key="2">
    <source>
        <dbReference type="Proteomes" id="UP000234145"/>
    </source>
</evidence>
<proteinExistence type="predicted"/>
<dbReference type="Gene3D" id="3.30.460.40">
    <property type="match status" value="1"/>
</dbReference>
<name>A0A2H9PAA7_9BACT</name>
<dbReference type="EMBL" id="PFMS01000093">
    <property type="protein sequence ID" value="PIZ15362.1"/>
    <property type="molecule type" value="Genomic_DNA"/>
</dbReference>
<dbReference type="AlphaFoldDB" id="A0A2H9PAA7"/>
<sequence length="174" mass="20049">MKIFERTVKEILKPFTRNGIDYCIIGGLAVIVSGVRRGTADFDIVIPKEKFEKAIEVIYNQEFKLITDIDDKKNKLYYCETVDQAIAYVKITMPKAIKINKGGFNGLFGDIWLKTVIPFEKLNQRAKKYKLYNEQIRIVAIDDLIKLKKSAGRPVDKQDIYELGLLKRKSKKKG</sequence>
<protein>
    <recommendedName>
        <fullName evidence="3">Nucleotidyltransferase</fullName>
    </recommendedName>
</protein>
<dbReference type="SUPFAM" id="SSF81301">
    <property type="entry name" value="Nucleotidyltransferase"/>
    <property type="match status" value="1"/>
</dbReference>
<gene>
    <name evidence="1" type="ORF">COY51_05455</name>
</gene>
<evidence type="ECO:0000313" key="1">
    <source>
        <dbReference type="EMBL" id="PIZ15362.1"/>
    </source>
</evidence>